<dbReference type="PANTHER" id="PTHR38595">
    <property type="entry name" value="CYTOPLASMIC PROTEIN-RELATED"/>
    <property type="match status" value="1"/>
</dbReference>
<keyword evidence="3" id="KW-1185">Reference proteome</keyword>
<proteinExistence type="predicted"/>
<evidence type="ECO:0000313" key="2">
    <source>
        <dbReference type="EMBL" id="SEL94175.1"/>
    </source>
</evidence>
<dbReference type="InterPro" id="IPR017737">
    <property type="entry name" value="TssE1-like"/>
</dbReference>
<dbReference type="InterPro" id="IPR007048">
    <property type="entry name" value="IraD/Gp25-like"/>
</dbReference>
<evidence type="ECO:0000313" key="3">
    <source>
        <dbReference type="Proteomes" id="UP000199120"/>
    </source>
</evidence>
<reference evidence="3" key="1">
    <citation type="submission" date="2016-10" db="EMBL/GenBank/DDBJ databases">
        <authorList>
            <person name="Varghese N."/>
            <person name="Submissions S."/>
        </authorList>
    </citation>
    <scope>NUCLEOTIDE SEQUENCE [LARGE SCALE GENOMIC DNA]</scope>
    <source>
        <strain evidence="3">LMG 26416</strain>
    </source>
</reference>
<evidence type="ECO:0000259" key="1">
    <source>
        <dbReference type="Pfam" id="PF04965"/>
    </source>
</evidence>
<dbReference type="Proteomes" id="UP000199120">
    <property type="component" value="Unassembled WGS sequence"/>
</dbReference>
<feature type="domain" description="IraD/Gp25-like" evidence="1">
    <location>
        <begin position="29"/>
        <end position="116"/>
    </location>
</feature>
<dbReference type="NCBIfam" id="TIGR03357">
    <property type="entry name" value="VI_zyme"/>
    <property type="match status" value="1"/>
</dbReference>
<dbReference type="EMBL" id="FOAJ01000018">
    <property type="protein sequence ID" value="SEL94175.1"/>
    <property type="molecule type" value="Genomic_DNA"/>
</dbReference>
<dbReference type="AlphaFoldDB" id="A0A1H7UBW6"/>
<dbReference type="Gene3D" id="3.10.450.40">
    <property type="match status" value="1"/>
</dbReference>
<accession>A0A1H7UBW6</accession>
<organism evidence="2 3">
    <name type="scientific">Paraburkholderia caballeronis</name>
    <dbReference type="NCBI Taxonomy" id="416943"/>
    <lineage>
        <taxon>Bacteria</taxon>
        <taxon>Pseudomonadati</taxon>
        <taxon>Pseudomonadota</taxon>
        <taxon>Betaproteobacteria</taxon>
        <taxon>Burkholderiales</taxon>
        <taxon>Burkholderiaceae</taxon>
        <taxon>Paraburkholderia</taxon>
    </lineage>
</organism>
<dbReference type="PANTHER" id="PTHR38595:SF2">
    <property type="entry name" value="TYPE VI SECRETION SYSTEM BASEPLATE SUBUNIT TSSE"/>
    <property type="match status" value="1"/>
</dbReference>
<dbReference type="STRING" id="416943.SAMN05445871_2530"/>
<gene>
    <name evidence="2" type="ORF">SAMN05192542_11883</name>
</gene>
<protein>
    <submittedName>
        <fullName evidence="2">Type VI secretion system protein</fullName>
    </submittedName>
</protein>
<dbReference type="SUPFAM" id="SSF160719">
    <property type="entry name" value="gpW/gp25-like"/>
    <property type="match status" value="1"/>
</dbReference>
<dbReference type="InterPro" id="IPR053176">
    <property type="entry name" value="T6SS_TssE1-like"/>
</dbReference>
<name>A0A1H7UBW6_9BURK</name>
<dbReference type="Pfam" id="PF04965">
    <property type="entry name" value="GPW_gp25"/>
    <property type="match status" value="1"/>
</dbReference>
<dbReference type="OrthoDB" id="1524306at2"/>
<sequence>MRERRLLERIAHWEIAEGRTNQTQVDILVRSVMDHLQRLLNTRQGSVQIDPQFGVPDFTNLAGGMAAGSTREIEEEIRRMVLKYEPRLKSPKVVLSHEGTDVLSIRFSLEGRLEVDARDIPLQLSTSVASSGKVEIVSSHHY</sequence>
<dbReference type="RefSeq" id="WP_090545321.1">
    <property type="nucleotide sequence ID" value="NZ_FNSR01000001.1"/>
</dbReference>